<keyword evidence="3" id="KW-0813">Transport</keyword>
<feature type="transmembrane region" description="Helical" evidence="7">
    <location>
        <begin position="317"/>
        <end position="343"/>
    </location>
</feature>
<dbReference type="PANTHER" id="PTHR48022:SF28">
    <property type="entry name" value="MAJOR FACILITATOR SUPERFAMILY (MFS) PROFILE DOMAIN-CONTAINING PROTEIN-RELATED"/>
    <property type="match status" value="1"/>
</dbReference>
<evidence type="ECO:0000256" key="6">
    <source>
        <dbReference type="ARBA" id="ARBA00023136"/>
    </source>
</evidence>
<comment type="subcellular location">
    <subcellularLocation>
        <location evidence="1">Membrane</location>
        <topology evidence="1">Multi-pass membrane protein</topology>
    </subcellularLocation>
</comment>
<dbReference type="GO" id="GO:0016020">
    <property type="term" value="C:membrane"/>
    <property type="evidence" value="ECO:0000318"/>
    <property type="project" value="GO_Central"/>
</dbReference>
<keyword evidence="10" id="KW-1185">Reference proteome</keyword>
<comment type="similarity">
    <text evidence="2">Belongs to the major facilitator superfamily. Sugar transporter (TC 2.A.1.1) family.</text>
</comment>
<dbReference type="PRINTS" id="PR00171">
    <property type="entry name" value="SUGRTRNSPORT"/>
</dbReference>
<evidence type="ECO:0000256" key="2">
    <source>
        <dbReference type="ARBA" id="ARBA00010992"/>
    </source>
</evidence>
<dbReference type="KEGG" id="ani:ANIA_01830"/>
<sequence length="456" mass="49640">MPFLVGKPLSLAITATAGSGFLLFGYDQGVMSGLLTGDAFVRVFPEIDTTVGGHGNSSLQGTVQGCFFGAIMSLLVGERLGRRWCIMAGSVILSIGAVLQATSYGIPQMIVGRIVAGVGNGLNTSTIHYGMSYVNNESQFRFPLALQILFAIVTFLGVLVLPESPRWVLWSVQPNARFINQDDPVINMEMAEITQTMAEERQAAAEGSFKRLLTDGPQRFRHRTLLAMGGQMMQQLSGVNLITYYNTVIFEQSVGMTHNLALLLAGFNGVAYFLSAFVPVWTIDRLGRRKLMLFAAAGQCACMAILAGTVYDGGFSAGIVATVMLFLFNFFFGVGMLAVPWLLPAEYAPLAIRTRTAALATATNWIFTFLVVEITPVSISSIATAHTFTLPSSTFAFCRSFTSSTHFTRNLTLEQIDRLFTGEKVRLHWDASMGVAGDTEHRLQEKMGDAEVQHVE</sequence>
<feature type="transmembrane region" description="Helical" evidence="7">
    <location>
        <begin position="142"/>
        <end position="161"/>
    </location>
</feature>
<dbReference type="InterPro" id="IPR003663">
    <property type="entry name" value="Sugar/inositol_transpt"/>
</dbReference>
<accession>C8VPP1</accession>
<accession>Q5BCA0</accession>
<reference evidence="10" key="1">
    <citation type="journal article" date="2005" name="Nature">
        <title>Sequencing of Aspergillus nidulans and comparative analysis with A. fumigatus and A. oryzae.</title>
        <authorList>
            <person name="Galagan J.E."/>
            <person name="Calvo S.E."/>
            <person name="Cuomo C."/>
            <person name="Ma L.J."/>
            <person name="Wortman J.R."/>
            <person name="Batzoglou S."/>
            <person name="Lee S.I."/>
            <person name="Basturkmen M."/>
            <person name="Spevak C.C."/>
            <person name="Clutterbuck J."/>
            <person name="Kapitonov V."/>
            <person name="Jurka J."/>
            <person name="Scazzocchio C."/>
            <person name="Farman M."/>
            <person name="Butler J."/>
            <person name="Purcell S."/>
            <person name="Harris S."/>
            <person name="Braus G.H."/>
            <person name="Draht O."/>
            <person name="Busch S."/>
            <person name="D'Enfert C."/>
            <person name="Bouchier C."/>
            <person name="Goldman G.H."/>
            <person name="Bell-Pedersen D."/>
            <person name="Griffiths-Jones S."/>
            <person name="Doonan J.H."/>
            <person name="Yu J."/>
            <person name="Vienken K."/>
            <person name="Pain A."/>
            <person name="Freitag M."/>
            <person name="Selker E.U."/>
            <person name="Archer D.B."/>
            <person name="Penalva M.A."/>
            <person name="Oakley B.R."/>
            <person name="Momany M."/>
            <person name="Tanaka T."/>
            <person name="Kumagai T."/>
            <person name="Asai K."/>
            <person name="Machida M."/>
            <person name="Nierman W.C."/>
            <person name="Denning D.W."/>
            <person name="Caddick M."/>
            <person name="Hynes M."/>
            <person name="Paoletti M."/>
            <person name="Fischer R."/>
            <person name="Miller B."/>
            <person name="Dyer P."/>
            <person name="Sachs M.S."/>
            <person name="Osmani S.A."/>
            <person name="Birren B.W."/>
        </authorList>
    </citation>
    <scope>NUCLEOTIDE SEQUENCE [LARGE SCALE GENOMIC DNA]</scope>
    <source>
        <strain evidence="10">FGSC A4 / ATCC 38163 / CBS 112.46 / NRRL 194 / M139</strain>
    </source>
</reference>
<dbReference type="HOGENOM" id="CLU_001265_30_3_1"/>
<evidence type="ECO:0000256" key="1">
    <source>
        <dbReference type="ARBA" id="ARBA00004141"/>
    </source>
</evidence>
<dbReference type="InParanoid" id="Q5BCA0"/>
<evidence type="ECO:0000313" key="9">
    <source>
        <dbReference type="EMBL" id="CBF85644.1"/>
    </source>
</evidence>
<dbReference type="PANTHER" id="PTHR48022">
    <property type="entry name" value="PLASTIDIC GLUCOSE TRANSPORTER 4"/>
    <property type="match status" value="1"/>
</dbReference>
<dbReference type="RefSeq" id="XP_659434.1">
    <property type="nucleotide sequence ID" value="XM_654342.1"/>
</dbReference>
<keyword evidence="5 7" id="KW-1133">Transmembrane helix</keyword>
<feature type="transmembrane region" description="Helical" evidence="7">
    <location>
        <begin position="59"/>
        <end position="77"/>
    </location>
</feature>
<evidence type="ECO:0000256" key="3">
    <source>
        <dbReference type="ARBA" id="ARBA00022448"/>
    </source>
</evidence>
<dbReference type="SUPFAM" id="SSF103473">
    <property type="entry name" value="MFS general substrate transporter"/>
    <property type="match status" value="1"/>
</dbReference>
<gene>
    <name evidence="9" type="ORF">ANIA_01830</name>
</gene>
<dbReference type="OMA" id="ICVAIMS"/>
<dbReference type="GeneID" id="2874938"/>
<dbReference type="OrthoDB" id="6133115at2759"/>
<proteinExistence type="inferred from homology"/>
<evidence type="ECO:0000313" key="10">
    <source>
        <dbReference type="Proteomes" id="UP000000560"/>
    </source>
</evidence>
<dbReference type="EMBL" id="BN001307">
    <property type="protein sequence ID" value="CBF85644.1"/>
    <property type="molecule type" value="Genomic_DNA"/>
</dbReference>
<dbReference type="Pfam" id="PF00083">
    <property type="entry name" value="Sugar_tr"/>
    <property type="match status" value="1"/>
</dbReference>
<protein>
    <submittedName>
        <fullName evidence="9">MFS sugar transporter, putative (AFU_orthologue AFUA_3G02890)</fullName>
    </submittedName>
</protein>
<dbReference type="InterPro" id="IPR036259">
    <property type="entry name" value="MFS_trans_sf"/>
</dbReference>
<evidence type="ECO:0000256" key="7">
    <source>
        <dbReference type="SAM" id="Phobius"/>
    </source>
</evidence>
<organism evidence="9 10">
    <name type="scientific">Emericella nidulans (strain FGSC A4 / ATCC 38163 / CBS 112.46 / NRRL 194 / M139)</name>
    <name type="common">Aspergillus nidulans</name>
    <dbReference type="NCBI Taxonomy" id="227321"/>
    <lineage>
        <taxon>Eukaryota</taxon>
        <taxon>Fungi</taxon>
        <taxon>Dikarya</taxon>
        <taxon>Ascomycota</taxon>
        <taxon>Pezizomycotina</taxon>
        <taxon>Eurotiomycetes</taxon>
        <taxon>Eurotiomycetidae</taxon>
        <taxon>Eurotiales</taxon>
        <taxon>Aspergillaceae</taxon>
        <taxon>Aspergillus</taxon>
        <taxon>Aspergillus subgen. Nidulantes</taxon>
    </lineage>
</organism>
<dbReference type="InterPro" id="IPR050360">
    <property type="entry name" value="MFS_Sugar_Transporters"/>
</dbReference>
<dbReference type="PROSITE" id="PS50850">
    <property type="entry name" value="MFS"/>
    <property type="match status" value="1"/>
</dbReference>
<name>Q5BCA0_EMENI</name>
<feature type="transmembrane region" description="Helical" evidence="7">
    <location>
        <begin position="293"/>
        <end position="311"/>
    </location>
</feature>
<dbReference type="eggNOG" id="KOG0254">
    <property type="taxonomic scope" value="Eukaryota"/>
</dbReference>
<feature type="transmembrane region" description="Helical" evidence="7">
    <location>
        <begin position="260"/>
        <end position="281"/>
    </location>
</feature>
<evidence type="ECO:0000256" key="4">
    <source>
        <dbReference type="ARBA" id="ARBA00022692"/>
    </source>
</evidence>
<reference evidence="10" key="2">
    <citation type="journal article" date="2009" name="Fungal Genet. Biol.">
        <title>The 2008 update of the Aspergillus nidulans genome annotation: a community effort.</title>
        <authorList>
            <person name="Wortman J.R."/>
            <person name="Gilsenan J.M."/>
            <person name="Joardar V."/>
            <person name="Deegan J."/>
            <person name="Clutterbuck J."/>
            <person name="Andersen M.R."/>
            <person name="Archer D."/>
            <person name="Bencina M."/>
            <person name="Braus G."/>
            <person name="Coutinho P."/>
            <person name="von Dohren H."/>
            <person name="Doonan J."/>
            <person name="Driessen A.J."/>
            <person name="Durek P."/>
            <person name="Espeso E."/>
            <person name="Fekete E."/>
            <person name="Flipphi M."/>
            <person name="Estrada C.G."/>
            <person name="Geysens S."/>
            <person name="Goldman G."/>
            <person name="de Groot P.W."/>
            <person name="Hansen K."/>
            <person name="Harris S.D."/>
            <person name="Heinekamp T."/>
            <person name="Helmstaedt K."/>
            <person name="Henrissat B."/>
            <person name="Hofmann G."/>
            <person name="Homan T."/>
            <person name="Horio T."/>
            <person name="Horiuchi H."/>
            <person name="James S."/>
            <person name="Jones M."/>
            <person name="Karaffa L."/>
            <person name="Karanyi Z."/>
            <person name="Kato M."/>
            <person name="Keller N."/>
            <person name="Kelly D.E."/>
            <person name="Kiel J.A."/>
            <person name="Kim J.M."/>
            <person name="van der Klei I.J."/>
            <person name="Klis F.M."/>
            <person name="Kovalchuk A."/>
            <person name="Krasevec N."/>
            <person name="Kubicek C.P."/>
            <person name="Liu B."/>
            <person name="Maccabe A."/>
            <person name="Meyer V."/>
            <person name="Mirabito P."/>
            <person name="Miskei M."/>
            <person name="Mos M."/>
            <person name="Mullins J."/>
            <person name="Nelson D.R."/>
            <person name="Nielsen J."/>
            <person name="Oakley B.R."/>
            <person name="Osmani S.A."/>
            <person name="Pakula T."/>
            <person name="Paszewski A."/>
            <person name="Paulsen I."/>
            <person name="Pilsyk S."/>
            <person name="Pocsi I."/>
            <person name="Punt P.J."/>
            <person name="Ram A.F."/>
            <person name="Ren Q."/>
            <person name="Robellet X."/>
            <person name="Robson G."/>
            <person name="Seiboth B."/>
            <person name="van Solingen P."/>
            <person name="Specht T."/>
            <person name="Sun J."/>
            <person name="Taheri-Talesh N."/>
            <person name="Takeshita N."/>
            <person name="Ussery D."/>
            <person name="vanKuyk P.A."/>
            <person name="Visser H."/>
            <person name="van de Vondervoort P.J."/>
            <person name="de Vries R.P."/>
            <person name="Walton J."/>
            <person name="Xiang X."/>
            <person name="Xiong Y."/>
            <person name="Zeng A.P."/>
            <person name="Brandt B.W."/>
            <person name="Cornell M.J."/>
            <person name="van den Hondel C.A."/>
            <person name="Visser J."/>
            <person name="Oliver S.G."/>
            <person name="Turner G."/>
        </authorList>
    </citation>
    <scope>GENOME REANNOTATION</scope>
    <source>
        <strain evidence="10">FGSC A4 / ATCC 38163 / CBS 112.46 / NRRL 194 / M139</strain>
    </source>
</reference>
<dbReference type="InterPro" id="IPR020846">
    <property type="entry name" value="MFS_dom"/>
</dbReference>
<dbReference type="AlphaFoldDB" id="Q5BCA0"/>
<keyword evidence="4 7" id="KW-0812">Transmembrane</keyword>
<dbReference type="GO" id="GO:0008643">
    <property type="term" value="P:carbohydrate transport"/>
    <property type="evidence" value="ECO:0000318"/>
    <property type="project" value="GO_Central"/>
</dbReference>
<feature type="domain" description="Major facilitator superfamily (MFS) profile" evidence="8">
    <location>
        <begin position="13"/>
        <end position="410"/>
    </location>
</feature>
<feature type="transmembrane region" description="Helical" evidence="7">
    <location>
        <begin position="9"/>
        <end position="26"/>
    </location>
</feature>
<feature type="transmembrane region" description="Helical" evidence="7">
    <location>
        <begin position="84"/>
        <end position="104"/>
    </location>
</feature>
<feature type="transmembrane region" description="Helical" evidence="7">
    <location>
        <begin position="110"/>
        <end position="130"/>
    </location>
</feature>
<evidence type="ECO:0000256" key="5">
    <source>
        <dbReference type="ARBA" id="ARBA00022989"/>
    </source>
</evidence>
<dbReference type="Proteomes" id="UP000000560">
    <property type="component" value="Chromosome VII"/>
</dbReference>
<dbReference type="GO" id="GO:0005351">
    <property type="term" value="F:carbohydrate:proton symporter activity"/>
    <property type="evidence" value="ECO:0000318"/>
    <property type="project" value="GO_Central"/>
</dbReference>
<dbReference type="InterPro" id="IPR005828">
    <property type="entry name" value="MFS_sugar_transport-like"/>
</dbReference>
<dbReference type="Gene3D" id="1.20.1250.20">
    <property type="entry name" value="MFS general substrate transporter like domains"/>
    <property type="match status" value="2"/>
</dbReference>
<keyword evidence="6 7" id="KW-0472">Membrane</keyword>
<evidence type="ECO:0000259" key="8">
    <source>
        <dbReference type="PROSITE" id="PS50850"/>
    </source>
</evidence>
<keyword evidence="9" id="KW-0762">Sugar transport</keyword>